<reference evidence="5 6" key="1">
    <citation type="submission" date="2014-04" db="EMBL/GenBank/DDBJ databases">
        <title>Evolutionary Origins and Diversification of the Mycorrhizal Mutualists.</title>
        <authorList>
            <consortium name="DOE Joint Genome Institute"/>
            <consortium name="Mycorrhizal Genomics Consortium"/>
            <person name="Kohler A."/>
            <person name="Kuo A."/>
            <person name="Nagy L.G."/>
            <person name="Floudas D."/>
            <person name="Copeland A."/>
            <person name="Barry K.W."/>
            <person name="Cichocki N."/>
            <person name="Veneault-Fourrey C."/>
            <person name="LaButti K."/>
            <person name="Lindquist E.A."/>
            <person name="Lipzen A."/>
            <person name="Lundell T."/>
            <person name="Morin E."/>
            <person name="Murat C."/>
            <person name="Riley R."/>
            <person name="Ohm R."/>
            <person name="Sun H."/>
            <person name="Tunlid A."/>
            <person name="Henrissat B."/>
            <person name="Grigoriev I.V."/>
            <person name="Hibbett D.S."/>
            <person name="Martin F."/>
        </authorList>
    </citation>
    <scope>NUCLEOTIDE SEQUENCE [LARGE SCALE GENOMIC DNA]</scope>
    <source>
        <strain evidence="5 6">Koide BX008</strain>
    </source>
</reference>
<dbReference type="Pfam" id="PF13637">
    <property type="entry name" value="Ank_4"/>
    <property type="match status" value="1"/>
</dbReference>
<evidence type="ECO:0000256" key="2">
    <source>
        <dbReference type="PROSITE-ProRule" id="PRU00023"/>
    </source>
</evidence>
<feature type="repeat" description="ANK" evidence="2">
    <location>
        <begin position="452"/>
        <end position="484"/>
    </location>
</feature>
<dbReference type="InterPro" id="IPR002110">
    <property type="entry name" value="Ankyrin_rpt"/>
</dbReference>
<dbReference type="OrthoDB" id="7464126at2759"/>
<dbReference type="InParanoid" id="A0A0C2WE11"/>
<proteinExistence type="predicted"/>
<dbReference type="AlphaFoldDB" id="A0A0C2WE11"/>
<dbReference type="InterPro" id="IPR036770">
    <property type="entry name" value="Ankyrin_rpt-contain_sf"/>
</dbReference>
<sequence>QSSMIVENVQSIVEEGSMGLAYYYFDILDVKKRTVGGLLSSLALSLYTCSPSNHTAVDQLYMKCKDGVSKPSSQQLEDLLKQLISGFKETYIVIDALDECKEWQELLKLLKRIHGWQIDQCHLLVTSRKEQIIVNSLRHVAPKEIDLALMPVDNDIKKYIDEKLEESEELITLEPETKQHINKLLKAKANGMFRWVACQIDALEYCANSPAALTRTLEMLPKDLETTYDQILERIHPTNEMHAVKLLYWLVFAIEPLEMEELAIVVQINVEENGLDAEERLGSPKDIVKICSSLVALSEDRKVKLAHASVKEYFLKEPRRIGTRIIDPCDGDLEMAKHCLAYLHHPRKTGEEEYWETWTLPGYCGKLWHKHVLACKNEAAVKSQILMACDAESIAFENWKSWRKDVLWEFKQYYPETPLEHAAVSGLLEMVKWLIKSVILKQGGNVNAHSGKYGNALQAAASVGAKDIVELLLDNGSDVNAQGGFYGNALQAASFGGNKDIIELCEFHGWVLWQCLTSSIISG</sequence>
<evidence type="ECO:0000259" key="4">
    <source>
        <dbReference type="Pfam" id="PF24883"/>
    </source>
</evidence>
<dbReference type="PRINTS" id="PR01415">
    <property type="entry name" value="ANKYRIN"/>
</dbReference>
<dbReference type="Pfam" id="PF22939">
    <property type="entry name" value="WHD_GPIID"/>
    <property type="match status" value="1"/>
</dbReference>
<accession>A0A0C2WE11</accession>
<evidence type="ECO:0000256" key="1">
    <source>
        <dbReference type="ARBA" id="ARBA00022737"/>
    </source>
</evidence>
<evidence type="ECO:0000259" key="3">
    <source>
        <dbReference type="Pfam" id="PF22939"/>
    </source>
</evidence>
<keyword evidence="2" id="KW-0040">ANK repeat</keyword>
<dbReference type="PANTHER" id="PTHR10039">
    <property type="entry name" value="AMELOGENIN"/>
    <property type="match status" value="1"/>
</dbReference>
<feature type="domain" description="Nephrocystin 3-like N-terminal" evidence="4">
    <location>
        <begin position="2"/>
        <end position="128"/>
    </location>
</feature>
<dbReference type="PROSITE" id="PS50297">
    <property type="entry name" value="ANK_REP_REGION"/>
    <property type="match status" value="1"/>
</dbReference>
<dbReference type="HOGENOM" id="CLU_000288_34_23_1"/>
<dbReference type="InterPro" id="IPR056884">
    <property type="entry name" value="NPHP3-like_N"/>
</dbReference>
<dbReference type="Proteomes" id="UP000054549">
    <property type="component" value="Unassembled WGS sequence"/>
</dbReference>
<dbReference type="EMBL" id="KN818313">
    <property type="protein sequence ID" value="KIL59602.1"/>
    <property type="molecule type" value="Genomic_DNA"/>
</dbReference>
<dbReference type="SMART" id="SM00248">
    <property type="entry name" value="ANK"/>
    <property type="match status" value="2"/>
</dbReference>
<evidence type="ECO:0000313" key="5">
    <source>
        <dbReference type="EMBL" id="KIL59602.1"/>
    </source>
</evidence>
<dbReference type="SUPFAM" id="SSF48403">
    <property type="entry name" value="Ankyrin repeat"/>
    <property type="match status" value="1"/>
</dbReference>
<feature type="non-terminal residue" evidence="5">
    <location>
        <position position="1"/>
    </location>
</feature>
<dbReference type="InterPro" id="IPR054471">
    <property type="entry name" value="GPIID_WHD"/>
</dbReference>
<keyword evidence="1" id="KW-0677">Repeat</keyword>
<dbReference type="STRING" id="946122.A0A0C2WE11"/>
<protein>
    <submittedName>
        <fullName evidence="5">Uncharacterized protein</fullName>
    </submittedName>
</protein>
<feature type="domain" description="GPI inositol-deacylase winged helix" evidence="3">
    <location>
        <begin position="242"/>
        <end position="318"/>
    </location>
</feature>
<evidence type="ECO:0000313" key="6">
    <source>
        <dbReference type="Proteomes" id="UP000054549"/>
    </source>
</evidence>
<keyword evidence="6" id="KW-1185">Reference proteome</keyword>
<dbReference type="PROSITE" id="PS50088">
    <property type="entry name" value="ANK_REPEAT"/>
    <property type="match status" value="1"/>
</dbReference>
<dbReference type="PANTHER" id="PTHR10039:SF16">
    <property type="entry name" value="GPI INOSITOL-DEACYLASE"/>
    <property type="match status" value="1"/>
</dbReference>
<dbReference type="Pfam" id="PF24883">
    <property type="entry name" value="NPHP3_N"/>
    <property type="match status" value="1"/>
</dbReference>
<name>A0A0C2WE11_AMAMK</name>
<gene>
    <name evidence="5" type="ORF">M378DRAFT_169115</name>
</gene>
<organism evidence="5 6">
    <name type="scientific">Amanita muscaria (strain Koide BX008)</name>
    <dbReference type="NCBI Taxonomy" id="946122"/>
    <lineage>
        <taxon>Eukaryota</taxon>
        <taxon>Fungi</taxon>
        <taxon>Dikarya</taxon>
        <taxon>Basidiomycota</taxon>
        <taxon>Agaricomycotina</taxon>
        <taxon>Agaricomycetes</taxon>
        <taxon>Agaricomycetidae</taxon>
        <taxon>Agaricales</taxon>
        <taxon>Pluteineae</taxon>
        <taxon>Amanitaceae</taxon>
        <taxon>Amanita</taxon>
    </lineage>
</organism>
<dbReference type="Gene3D" id="1.25.40.20">
    <property type="entry name" value="Ankyrin repeat-containing domain"/>
    <property type="match status" value="1"/>
</dbReference>